<keyword evidence="2" id="KW-0732">Signal</keyword>
<dbReference type="InterPro" id="IPR019088">
    <property type="entry name" value="CHP02186-rel_TM"/>
</dbReference>
<reference evidence="3 4" key="1">
    <citation type="submission" date="2014-07" db="EMBL/GenBank/DDBJ databases">
        <title>Tepidicaulis marinum gen. nov., sp. nov., a novel marine bacterium denitrifying nitrate to nitrous oxide strictly under microaerobic conditions.</title>
        <authorList>
            <person name="Takeuchi M."/>
            <person name="Yamagishi T."/>
            <person name="Kamagata Y."/>
            <person name="Oshima K."/>
            <person name="Hattori M."/>
            <person name="Katayama T."/>
            <person name="Hanada S."/>
            <person name="Tamaki H."/>
            <person name="Marumo K."/>
            <person name="Maeda H."/>
            <person name="Nedachi M."/>
            <person name="Iwasaki W."/>
            <person name="Suwa Y."/>
            <person name="Sakata S."/>
        </authorList>
    </citation>
    <scope>NUCLEOTIDE SEQUENCE [LARGE SCALE GENOMIC DNA]</scope>
    <source>
        <strain evidence="3 4">MA2</strain>
    </source>
</reference>
<evidence type="ECO:0000313" key="3">
    <source>
        <dbReference type="EMBL" id="GAK45588.1"/>
    </source>
</evidence>
<feature type="transmembrane region" description="Helical" evidence="1">
    <location>
        <begin position="239"/>
        <end position="260"/>
    </location>
</feature>
<keyword evidence="4" id="KW-1185">Reference proteome</keyword>
<protein>
    <submittedName>
        <fullName evidence="3">Conserved protein</fullName>
    </submittedName>
</protein>
<dbReference type="Proteomes" id="UP000028702">
    <property type="component" value="Unassembled WGS sequence"/>
</dbReference>
<gene>
    <name evidence="3" type="ORF">M2A_2087</name>
</gene>
<evidence type="ECO:0000313" key="4">
    <source>
        <dbReference type="Proteomes" id="UP000028702"/>
    </source>
</evidence>
<evidence type="ECO:0000256" key="1">
    <source>
        <dbReference type="SAM" id="Phobius"/>
    </source>
</evidence>
<dbReference type="RefSeq" id="WP_045446864.1">
    <property type="nucleotide sequence ID" value="NZ_BBIO01000010.1"/>
</dbReference>
<feature type="signal peptide" evidence="2">
    <location>
        <begin position="1"/>
        <end position="23"/>
    </location>
</feature>
<dbReference type="Pfam" id="PF09608">
    <property type="entry name" value="Alph_Pro_TM"/>
    <property type="match status" value="1"/>
</dbReference>
<keyword evidence="1" id="KW-1133">Transmembrane helix</keyword>
<dbReference type="AlphaFoldDB" id="A0A081BC20"/>
<dbReference type="EMBL" id="BBIO01000010">
    <property type="protein sequence ID" value="GAK45588.1"/>
    <property type="molecule type" value="Genomic_DNA"/>
</dbReference>
<name>A0A081BC20_9HYPH</name>
<sequence length="262" mass="28671">MRALLSTLALLLAFAVSSGAAKAGLVTDLSQHQVSIRSNFTGTEILIFGAIEADSAAKPGQSTDVVIVVSGPRRDETVRKKERVAGVWINYNSVTFASVPGFYAVASTRPFETIASERVRAIEQIGARHLTFGKLIATSIEGTRIPLDVEEAREFTDALIRRKREQGLFHEAPEGVAFLSNTLFRTSIEIPANVPVGLYTAKVYLIRDGNVIDAISTPLFIDKSGMERIIFRLAHREPLLYGIFAVMLATFAGWTAALIYRE</sequence>
<feature type="chain" id="PRO_5001755043" evidence="2">
    <location>
        <begin position="24"/>
        <end position="262"/>
    </location>
</feature>
<accession>A0A081BC20</accession>
<evidence type="ECO:0000256" key="2">
    <source>
        <dbReference type="SAM" id="SignalP"/>
    </source>
</evidence>
<dbReference type="eggNOG" id="ENOG50315WQ">
    <property type="taxonomic scope" value="Bacteria"/>
</dbReference>
<keyword evidence="1" id="KW-0812">Transmembrane</keyword>
<dbReference type="STRING" id="1333998.M2A_2087"/>
<keyword evidence="1" id="KW-0472">Membrane</keyword>
<comment type="caution">
    <text evidence="3">The sequence shown here is derived from an EMBL/GenBank/DDBJ whole genome shotgun (WGS) entry which is preliminary data.</text>
</comment>
<organism evidence="3 4">
    <name type="scientific">Tepidicaulis marinus</name>
    <dbReference type="NCBI Taxonomy" id="1333998"/>
    <lineage>
        <taxon>Bacteria</taxon>
        <taxon>Pseudomonadati</taxon>
        <taxon>Pseudomonadota</taxon>
        <taxon>Alphaproteobacteria</taxon>
        <taxon>Hyphomicrobiales</taxon>
        <taxon>Parvibaculaceae</taxon>
        <taxon>Tepidicaulis</taxon>
    </lineage>
</organism>
<proteinExistence type="predicted"/>